<organism evidence="9 10">
    <name type="scientific">Juglans regia</name>
    <name type="common">English walnut</name>
    <dbReference type="NCBI Taxonomy" id="51240"/>
    <lineage>
        <taxon>Eukaryota</taxon>
        <taxon>Viridiplantae</taxon>
        <taxon>Streptophyta</taxon>
        <taxon>Embryophyta</taxon>
        <taxon>Tracheophyta</taxon>
        <taxon>Spermatophyta</taxon>
        <taxon>Magnoliopsida</taxon>
        <taxon>eudicotyledons</taxon>
        <taxon>Gunneridae</taxon>
        <taxon>Pentapetalae</taxon>
        <taxon>rosids</taxon>
        <taxon>fabids</taxon>
        <taxon>Fagales</taxon>
        <taxon>Juglandaceae</taxon>
        <taxon>Juglans</taxon>
    </lineage>
</organism>
<dbReference type="InterPro" id="IPR004330">
    <property type="entry name" value="FAR1_DNA_bnd_dom"/>
</dbReference>
<evidence type="ECO:0000259" key="8">
    <source>
        <dbReference type="PROSITE" id="PS50966"/>
    </source>
</evidence>
<keyword evidence="4 6" id="KW-0862">Zinc</keyword>
<protein>
    <recommendedName>
        <fullName evidence="6">Protein FAR1-RELATED SEQUENCE</fullName>
    </recommendedName>
</protein>
<dbReference type="InterPro" id="IPR031052">
    <property type="entry name" value="FHY3/FAR1"/>
</dbReference>
<dbReference type="InParanoid" id="A0A6P9E628"/>
<dbReference type="KEGG" id="jre:118344049"/>
<dbReference type="GeneID" id="118344049"/>
<comment type="subcellular location">
    <subcellularLocation>
        <location evidence="6">Nucleus</location>
    </subcellularLocation>
</comment>
<dbReference type="GO" id="GO:0006355">
    <property type="term" value="P:regulation of DNA-templated transcription"/>
    <property type="evidence" value="ECO:0007669"/>
    <property type="project" value="UniProtKB-UniRule"/>
</dbReference>
<comment type="function">
    <text evidence="6">Putative transcription activator involved in regulating light control of development.</text>
</comment>
<dbReference type="SMART" id="SM00575">
    <property type="entry name" value="ZnF_PMZ"/>
    <property type="match status" value="1"/>
</dbReference>
<dbReference type="InterPro" id="IPR007527">
    <property type="entry name" value="Znf_SWIM"/>
</dbReference>
<feature type="compositionally biased region" description="Pro residues" evidence="7">
    <location>
        <begin position="11"/>
        <end position="20"/>
    </location>
</feature>
<dbReference type="InterPro" id="IPR018289">
    <property type="entry name" value="MULE_transposase_dom"/>
</dbReference>
<feature type="compositionally biased region" description="Polar residues" evidence="7">
    <location>
        <begin position="169"/>
        <end position="188"/>
    </location>
</feature>
<feature type="region of interest" description="Disordered" evidence="7">
    <location>
        <begin position="1"/>
        <end position="23"/>
    </location>
</feature>
<dbReference type="InterPro" id="IPR006564">
    <property type="entry name" value="Znf_PMZ"/>
</dbReference>
<dbReference type="PANTHER" id="PTHR31669:SF297">
    <property type="entry name" value="PROTEIN FAR1-RELATED SEQUENCE"/>
    <property type="match status" value="1"/>
</dbReference>
<name>A0A6P9E628_JUGRE</name>
<evidence type="ECO:0000256" key="4">
    <source>
        <dbReference type="ARBA" id="ARBA00022833"/>
    </source>
</evidence>
<dbReference type="RefSeq" id="XP_035539698.1">
    <property type="nucleotide sequence ID" value="XM_035683805.1"/>
</dbReference>
<keyword evidence="6" id="KW-0539">Nucleus</keyword>
<evidence type="ECO:0000256" key="6">
    <source>
        <dbReference type="RuleBase" id="RU367018"/>
    </source>
</evidence>
<sequence>MDKEEDRRPPRPSTPVPPTQVPLCPRNAYYPPFMIHPSAYPNSYTYEWGSQPPHFPTTFIYPPSTNADESSRVQQTNQHPHFPTTFIYPPFTYAEESGRVQQTNPPPPMPLFPSTFIYSPSTNADESGPPPPMPPFPSTFIYPAPKNAEESGRVQQTKQPPPMPHFPSTFISHPSTNAEESGRVQQTNQPPPMPAFPTTFMSTNADGLGRVQQMPCTLSTTGENSTSFEKTASNPLTAETSAFISGSKNIVGGTSLDVETEVEEINEENSDHDKVEEEPKPGMKFATDHELMAYYMRYAKQQGFGVITQRTKREANGRVKYLTIRCARGGKYHPSHSNISRPRPTIKTDCKARINAHLVDGTWVVTTVEIAHNHSTVSPQKSRFFRSHKNLDEYSQRMLDLNDRAGIRMNKNFGALVVEAGGFENLQFQEKDCRNFIDKPRELRLGKGGGQALTEYFKRMRLQNDGFVYVIDVDEELRLRNVFWADARSRAAYEYFGDVITFDTTYLTNRYGMPFAPFVGVNHHGQSILLGAALISSEDTSTFVWLFQAWLECMDGRAPKAIITDQDRAMKAAIALKLGSHAAFNAGLKTAIQSALYDSQTCDEFEEKWGQLIQKYGLGENQWLQGLYNKRSFWVPVYLKGVFWAGMSTTQRSESMNAFFDGFVHSGTMLKEFVDQFDNALRKKVEVETTADFNSSNQTIPCSSAFRIEKQFQAVYTNAKFKEVQREVWGMILCNCILISKEGCISTYDVLDEITTDDDHVKSIKYTVYFNDEEIDLKCTCALFEMRGIVCRHALNVCQMNKIHALPEKYLLERWRKDLKRRYTVVKSSYDDLRQNADSRRYEFVVKRCVKLATRVSSSDAHVTAFMRHLEEFENQFKGLTLESSSTKVTETVVTDKGKKILSPHVVRGKGRPPTKRKVPPVEKVATKRKKKQVIHFLQVFITSIAFHCMHISF</sequence>
<evidence type="ECO:0000313" key="10">
    <source>
        <dbReference type="RefSeq" id="XP_035539698.1"/>
    </source>
</evidence>
<comment type="similarity">
    <text evidence="1 6">Belongs to the FHY3/FAR1 family.</text>
</comment>
<evidence type="ECO:0000256" key="1">
    <source>
        <dbReference type="ARBA" id="ARBA00005889"/>
    </source>
</evidence>
<evidence type="ECO:0000256" key="3">
    <source>
        <dbReference type="ARBA" id="ARBA00022771"/>
    </source>
</evidence>
<dbReference type="OrthoDB" id="2422440at2759"/>
<dbReference type="Proteomes" id="UP000235220">
    <property type="component" value="Chromosome 12"/>
</dbReference>
<accession>A0A6P9E628</accession>
<evidence type="ECO:0000313" key="9">
    <source>
        <dbReference type="Proteomes" id="UP000235220"/>
    </source>
</evidence>
<dbReference type="GO" id="GO:0005634">
    <property type="term" value="C:nucleus"/>
    <property type="evidence" value="ECO:0007669"/>
    <property type="project" value="UniProtKB-SubCell"/>
</dbReference>
<keyword evidence="9" id="KW-1185">Reference proteome</keyword>
<dbReference type="Pfam" id="PF04434">
    <property type="entry name" value="SWIM"/>
    <property type="match status" value="1"/>
</dbReference>
<dbReference type="Pfam" id="PF10551">
    <property type="entry name" value="MULE"/>
    <property type="match status" value="1"/>
</dbReference>
<reference evidence="10" key="1">
    <citation type="submission" date="2025-08" db="UniProtKB">
        <authorList>
            <consortium name="RefSeq"/>
        </authorList>
    </citation>
    <scope>IDENTIFICATION</scope>
    <source>
        <tissue evidence="10">Leaves</tissue>
    </source>
</reference>
<dbReference type="GO" id="GO:0008270">
    <property type="term" value="F:zinc ion binding"/>
    <property type="evidence" value="ECO:0007669"/>
    <property type="project" value="UniProtKB-UniRule"/>
</dbReference>
<feature type="compositionally biased region" description="Pro residues" evidence="7">
    <location>
        <begin position="128"/>
        <end position="137"/>
    </location>
</feature>
<dbReference type="PROSITE" id="PS50966">
    <property type="entry name" value="ZF_SWIM"/>
    <property type="match status" value="1"/>
</dbReference>
<keyword evidence="3 5" id="KW-0863">Zinc-finger</keyword>
<feature type="domain" description="SWIM-type" evidence="8">
    <location>
        <begin position="766"/>
        <end position="802"/>
    </location>
</feature>
<dbReference type="AlphaFoldDB" id="A0A6P9E628"/>
<feature type="region of interest" description="Disordered" evidence="7">
    <location>
        <begin position="120"/>
        <end position="193"/>
    </location>
</feature>
<evidence type="ECO:0000256" key="5">
    <source>
        <dbReference type="PROSITE-ProRule" id="PRU00325"/>
    </source>
</evidence>
<evidence type="ECO:0000256" key="2">
    <source>
        <dbReference type="ARBA" id="ARBA00022723"/>
    </source>
</evidence>
<dbReference type="PANTHER" id="PTHR31669">
    <property type="entry name" value="PROTEIN FAR1-RELATED SEQUENCE 10-RELATED"/>
    <property type="match status" value="1"/>
</dbReference>
<evidence type="ECO:0000256" key="7">
    <source>
        <dbReference type="SAM" id="MobiDB-lite"/>
    </source>
</evidence>
<proteinExistence type="inferred from homology"/>
<dbReference type="Pfam" id="PF03101">
    <property type="entry name" value="FAR1"/>
    <property type="match status" value="1"/>
</dbReference>
<gene>
    <name evidence="10" type="primary">LOC118344049</name>
</gene>
<keyword evidence="2 6" id="KW-0479">Metal-binding</keyword>